<reference evidence="3 4" key="1">
    <citation type="journal article" date="2023" name="Microbiol. Spectr.">
        <title>Synergy between Genome Mining, Metabolomics, and Bioinformatics Uncovers Antibacterial Chlorinated Carbazole Alkaloids and Their Biosynthetic Gene Cluster from Streptomyces tubbatahanensis sp. nov., a Novel Actinomycete Isolated from Sulu Sea, Philippines.</title>
        <authorList>
            <person name="Tenebro C.P."/>
            <person name="Trono D.J.V.L."/>
            <person name="Balida L.A.P."/>
            <person name="Bayog L.K.A."/>
            <person name="Bruna J.R."/>
            <person name="Sabido E.M."/>
            <person name="Caspe D.P.C."/>
            <person name="de Los Santos E.L.C."/>
            <person name="Saludes J.P."/>
            <person name="Dalisay D.S."/>
        </authorList>
    </citation>
    <scope>NUCLEOTIDE SEQUENCE [LARGE SCALE GENOMIC DNA]</scope>
    <source>
        <strain evidence="3 4">DSD3025</strain>
    </source>
</reference>
<protein>
    <recommendedName>
        <fullName evidence="5">Lipoprotein</fullName>
    </recommendedName>
</protein>
<evidence type="ECO:0008006" key="5">
    <source>
        <dbReference type="Google" id="ProtNLM"/>
    </source>
</evidence>
<feature type="region of interest" description="Disordered" evidence="1">
    <location>
        <begin position="59"/>
        <end position="78"/>
    </location>
</feature>
<keyword evidence="2" id="KW-0732">Signal</keyword>
<feature type="chain" id="PRO_5047468835" description="Lipoprotein" evidence="2">
    <location>
        <begin position="22"/>
        <end position="285"/>
    </location>
</feature>
<proteinExistence type="predicted"/>
<dbReference type="InterPro" id="IPR029046">
    <property type="entry name" value="LolA/LolB/LppX"/>
</dbReference>
<feature type="region of interest" description="Disordered" evidence="1">
    <location>
        <begin position="266"/>
        <end position="285"/>
    </location>
</feature>
<sequence length="285" mass="29654">MRSTRIAAVAAGVALMTGLTACGSEKADGGGGGGDEAKGGGSAVQGALAALKRASTATEEKNSAKASGVQKQSAVPGKTLRVKTEGAFDWSSGGIQGEAQVTVAGRQSEVRYLSDGMYMKSAKQTGGKPWSKIDYDELAKQGPSGALMKDQAQNNNPARSVQLLLASGKVKAMGEETVRGKKTTHYTGTLTLSELVRMQSKDLSESDKKALEKQFKQAGLEKEKIDLWIDEDDLLVKKREVAKTAKGTGSDGTVYYSDYGTEVDVQAPPASQVSSQGPGAGAARS</sequence>
<dbReference type="PROSITE" id="PS51257">
    <property type="entry name" value="PROKAR_LIPOPROTEIN"/>
    <property type="match status" value="1"/>
</dbReference>
<dbReference type="Gene3D" id="2.50.20.20">
    <property type="match status" value="1"/>
</dbReference>
<dbReference type="EMBL" id="CP093846">
    <property type="protein sequence ID" value="UNS98410.1"/>
    <property type="molecule type" value="Genomic_DNA"/>
</dbReference>
<accession>A0ABY3XVK1</accession>
<gene>
    <name evidence="3" type="ORF">MMF93_19625</name>
</gene>
<keyword evidence="4" id="KW-1185">Reference proteome</keyword>
<dbReference type="SUPFAM" id="SSF89392">
    <property type="entry name" value="Prokaryotic lipoproteins and lipoprotein localization factors"/>
    <property type="match status" value="1"/>
</dbReference>
<organism evidence="3 4">
    <name type="scientific">Streptomyces tubbatahanensis</name>
    <dbReference type="NCBI Taxonomy" id="2923272"/>
    <lineage>
        <taxon>Bacteria</taxon>
        <taxon>Bacillati</taxon>
        <taxon>Actinomycetota</taxon>
        <taxon>Actinomycetes</taxon>
        <taxon>Kitasatosporales</taxon>
        <taxon>Streptomycetaceae</taxon>
        <taxon>Streptomyces</taxon>
    </lineage>
</organism>
<name>A0ABY3XVK1_9ACTN</name>
<evidence type="ECO:0000256" key="1">
    <source>
        <dbReference type="SAM" id="MobiDB-lite"/>
    </source>
</evidence>
<feature type="signal peptide" evidence="2">
    <location>
        <begin position="1"/>
        <end position="21"/>
    </location>
</feature>
<evidence type="ECO:0000313" key="3">
    <source>
        <dbReference type="EMBL" id="UNS98410.1"/>
    </source>
</evidence>
<dbReference type="RefSeq" id="WP_242753356.1">
    <property type="nucleotide sequence ID" value="NZ_CP093846.1"/>
</dbReference>
<evidence type="ECO:0000256" key="2">
    <source>
        <dbReference type="SAM" id="SignalP"/>
    </source>
</evidence>
<dbReference type="Proteomes" id="UP001202244">
    <property type="component" value="Chromosome"/>
</dbReference>
<evidence type="ECO:0000313" key="4">
    <source>
        <dbReference type="Proteomes" id="UP001202244"/>
    </source>
</evidence>